<keyword evidence="4" id="KW-0680">Restriction system</keyword>
<name>A0A1L8MKX8_9STRE</name>
<dbReference type="GO" id="GO:0003677">
    <property type="term" value="F:DNA binding"/>
    <property type="evidence" value="ECO:0007669"/>
    <property type="project" value="UniProtKB-KW"/>
</dbReference>
<dbReference type="RefSeq" id="WP_071794479.1">
    <property type="nucleotide sequence ID" value="NZ_LZDD01000003.1"/>
</dbReference>
<dbReference type="STRING" id="1856638.A9Q68_09560"/>
<comment type="catalytic activity">
    <reaction evidence="6">
        <text>a 2'-deoxyadenosine in DNA + S-adenosyl-L-methionine = an N(6)-methyl-2'-deoxyadenosine in DNA + S-adenosyl-L-homocysteine + H(+)</text>
        <dbReference type="Rhea" id="RHEA:15197"/>
        <dbReference type="Rhea" id="RHEA-COMP:12418"/>
        <dbReference type="Rhea" id="RHEA-COMP:12419"/>
        <dbReference type="ChEBI" id="CHEBI:15378"/>
        <dbReference type="ChEBI" id="CHEBI:57856"/>
        <dbReference type="ChEBI" id="CHEBI:59789"/>
        <dbReference type="ChEBI" id="CHEBI:90615"/>
        <dbReference type="ChEBI" id="CHEBI:90616"/>
        <dbReference type="EC" id="2.1.1.72"/>
    </reaction>
</comment>
<comment type="caution">
    <text evidence="7">The sequence shown here is derived from an EMBL/GenBank/DDBJ whole genome shotgun (WGS) entry which is preliminary data.</text>
</comment>
<dbReference type="EC" id="2.1.1.72" evidence="1"/>
<dbReference type="InterPro" id="IPR029063">
    <property type="entry name" value="SAM-dependent_MTases_sf"/>
</dbReference>
<dbReference type="OrthoDB" id="9815272at2"/>
<evidence type="ECO:0000313" key="8">
    <source>
        <dbReference type="Proteomes" id="UP000182015"/>
    </source>
</evidence>
<dbReference type="GO" id="GO:0032259">
    <property type="term" value="P:methylation"/>
    <property type="evidence" value="ECO:0007669"/>
    <property type="project" value="UniProtKB-KW"/>
</dbReference>
<dbReference type="AlphaFoldDB" id="A0A1L8MKX8"/>
<dbReference type="PANTHER" id="PTHR33841">
    <property type="entry name" value="DNA METHYLTRANSFERASE YEEA-RELATED"/>
    <property type="match status" value="1"/>
</dbReference>
<keyword evidence="3" id="KW-0808">Transferase</keyword>
<organism evidence="7 8">
    <name type="scientific">Streptococcus bovimastitidis</name>
    <dbReference type="NCBI Taxonomy" id="1856638"/>
    <lineage>
        <taxon>Bacteria</taxon>
        <taxon>Bacillati</taxon>
        <taxon>Bacillota</taxon>
        <taxon>Bacilli</taxon>
        <taxon>Lactobacillales</taxon>
        <taxon>Streptococcaceae</taxon>
        <taxon>Streptococcus</taxon>
    </lineage>
</organism>
<dbReference type="PANTHER" id="PTHR33841:SF6">
    <property type="entry name" value="TYPE II METHYLTRANSFERASE M.HINDII"/>
    <property type="match status" value="1"/>
</dbReference>
<sequence>MEESLIKSKQRVQKHGEVFTPSWMVQKMLDTPGVKEACENVSATFLEPSAGDGNFLQAILERKLEHVVKKYDKRNWKTKSLIALSSIYGIEFLEDNLEVARSRVFLYYLDWYEKTFNIKLTSKSDIYKSAHYLIHKNIVRGNTLSQKHPITGDPIVFFEWRLVKGHHSFVKKIPFTLSELLGDTVENDKGVVEGQMSFFDMDDEFRLEEEIVEKTKVVEEINIQKVYLLGDL</sequence>
<keyword evidence="8" id="KW-1185">Reference proteome</keyword>
<evidence type="ECO:0000256" key="5">
    <source>
        <dbReference type="ARBA" id="ARBA00023125"/>
    </source>
</evidence>
<accession>A0A1L8MKX8</accession>
<reference evidence="8" key="1">
    <citation type="submission" date="2016-06" db="EMBL/GenBank/DDBJ databases">
        <authorList>
            <person name="de Vries S.P.W."/>
            <person name="Hadjirin N.F."/>
            <person name="Lay E.M."/>
            <person name="Zadoks R.N."/>
            <person name="Peacock S.J."/>
            <person name="Parkhill J."/>
            <person name="Grant A.J."/>
            <person name="Mcdougall S."/>
            <person name="Holmes M.A."/>
        </authorList>
    </citation>
    <scope>NUCLEOTIDE SEQUENCE [LARGE SCALE GENOMIC DNA]</scope>
    <source>
        <strain evidence="8">NZ1587</strain>
    </source>
</reference>
<dbReference type="EMBL" id="LZDD01000003">
    <property type="protein sequence ID" value="OJF71417.1"/>
    <property type="molecule type" value="Genomic_DNA"/>
</dbReference>
<dbReference type="GO" id="GO:0009307">
    <property type="term" value="P:DNA restriction-modification system"/>
    <property type="evidence" value="ECO:0007669"/>
    <property type="project" value="UniProtKB-KW"/>
</dbReference>
<dbReference type="SUPFAM" id="SSF53335">
    <property type="entry name" value="S-adenosyl-L-methionine-dependent methyltransferases"/>
    <property type="match status" value="1"/>
</dbReference>
<keyword evidence="2 7" id="KW-0489">Methyltransferase</keyword>
<evidence type="ECO:0000256" key="3">
    <source>
        <dbReference type="ARBA" id="ARBA00022679"/>
    </source>
</evidence>
<evidence type="ECO:0000256" key="2">
    <source>
        <dbReference type="ARBA" id="ARBA00022603"/>
    </source>
</evidence>
<dbReference type="GO" id="GO:0009007">
    <property type="term" value="F:site-specific DNA-methyltransferase (adenine-specific) activity"/>
    <property type="evidence" value="ECO:0007669"/>
    <property type="project" value="UniProtKB-EC"/>
</dbReference>
<dbReference type="InterPro" id="IPR050953">
    <property type="entry name" value="N4_N6_ade-DNA_methylase"/>
</dbReference>
<evidence type="ECO:0000256" key="6">
    <source>
        <dbReference type="ARBA" id="ARBA00047942"/>
    </source>
</evidence>
<evidence type="ECO:0000313" key="7">
    <source>
        <dbReference type="EMBL" id="OJF71417.1"/>
    </source>
</evidence>
<keyword evidence="5" id="KW-0238">DNA-binding</keyword>
<dbReference type="Proteomes" id="UP000182015">
    <property type="component" value="Unassembled WGS sequence"/>
</dbReference>
<gene>
    <name evidence="7" type="ORF">A9Q68_09560</name>
</gene>
<dbReference type="Gene3D" id="3.40.50.150">
    <property type="entry name" value="Vaccinia Virus protein VP39"/>
    <property type="match status" value="1"/>
</dbReference>
<evidence type="ECO:0000256" key="1">
    <source>
        <dbReference type="ARBA" id="ARBA00011900"/>
    </source>
</evidence>
<evidence type="ECO:0000256" key="4">
    <source>
        <dbReference type="ARBA" id="ARBA00022747"/>
    </source>
</evidence>
<protein>
    <recommendedName>
        <fullName evidence="1">site-specific DNA-methyltransferase (adenine-specific)</fullName>
        <ecNumber evidence="1">2.1.1.72</ecNumber>
    </recommendedName>
</protein>
<proteinExistence type="predicted"/>